<dbReference type="Gene3D" id="2.60.40.1120">
    <property type="entry name" value="Carboxypeptidase-like, regulatory domain"/>
    <property type="match status" value="1"/>
</dbReference>
<comment type="caution">
    <text evidence="4">The sequence shown here is derived from an EMBL/GenBank/DDBJ whole genome shotgun (WGS) entry which is preliminary data.</text>
</comment>
<gene>
    <name evidence="4" type="ORF">G3569_14005</name>
</gene>
<dbReference type="EMBL" id="JAALLS010000020">
    <property type="protein sequence ID" value="NGP89467.1"/>
    <property type="molecule type" value="Genomic_DNA"/>
</dbReference>
<dbReference type="SUPFAM" id="SSF49452">
    <property type="entry name" value="Starch-binding domain-like"/>
    <property type="match status" value="1"/>
</dbReference>
<dbReference type="Pfam" id="PF14321">
    <property type="entry name" value="DUF4382"/>
    <property type="match status" value="1"/>
</dbReference>
<feature type="compositionally biased region" description="Basic and acidic residues" evidence="1">
    <location>
        <begin position="56"/>
        <end position="71"/>
    </location>
</feature>
<keyword evidence="2" id="KW-0732">Signal</keyword>
<name>A0A6M1T5T0_9BACT</name>
<evidence type="ECO:0000256" key="1">
    <source>
        <dbReference type="SAM" id="MobiDB-lite"/>
    </source>
</evidence>
<dbReference type="GO" id="GO:0030246">
    <property type="term" value="F:carbohydrate binding"/>
    <property type="evidence" value="ECO:0007669"/>
    <property type="project" value="InterPro"/>
</dbReference>
<evidence type="ECO:0000313" key="5">
    <source>
        <dbReference type="Proteomes" id="UP000479132"/>
    </source>
</evidence>
<keyword evidence="5" id="KW-1185">Reference proteome</keyword>
<dbReference type="AlphaFoldDB" id="A0A6M1T5T0"/>
<reference evidence="4 5" key="1">
    <citation type="submission" date="2020-02" db="EMBL/GenBank/DDBJ databases">
        <title>Aliifodinibius halophilus 2W32, complete genome.</title>
        <authorList>
            <person name="Li Y."/>
            <person name="Wu S."/>
        </authorList>
    </citation>
    <scope>NUCLEOTIDE SEQUENCE [LARGE SCALE GENOMIC DNA]</scope>
    <source>
        <strain evidence="4 5">2W32</strain>
    </source>
</reference>
<evidence type="ECO:0000256" key="2">
    <source>
        <dbReference type="SAM" id="SignalP"/>
    </source>
</evidence>
<feature type="region of interest" description="Disordered" evidence="1">
    <location>
        <begin position="56"/>
        <end position="75"/>
    </location>
</feature>
<sequence>MKNITLLITLSLALIFGFISCDTTNETGGTGTMSVAMTDAPANYDSVNVTINSVRVNKDENAETDSTKSDNEAEEEGWVTITDQSMKVNLLELTNGNTIMLGTEELEAGTYEQIRFILGDDNTVTVDGQTHDLQTPGSQQSGLKLNVEAEVEEGSNYTLLIDFDAARSIVKKGNGGYSLKPVLRAVSLSETGSISGTVQPSDFNTNVMAITGEDTVTSTITADNGEFLLIGLQAATYDVVFDPSSDQYTDSTQTGIEVTKGEETQLGTIELNSN</sequence>
<dbReference type="RefSeq" id="WP_165270248.1">
    <property type="nucleotide sequence ID" value="NZ_JAALLS010000020.1"/>
</dbReference>
<evidence type="ECO:0000259" key="3">
    <source>
        <dbReference type="Pfam" id="PF14321"/>
    </source>
</evidence>
<accession>A0A6M1T5T0</accession>
<feature type="domain" description="DUF4382" evidence="3">
    <location>
        <begin position="30"/>
        <end position="181"/>
    </location>
</feature>
<protein>
    <submittedName>
        <fullName evidence="4">DUF4382 domain-containing protein</fullName>
    </submittedName>
</protein>
<dbReference type="InterPro" id="IPR025491">
    <property type="entry name" value="DUF4382"/>
</dbReference>
<evidence type="ECO:0000313" key="4">
    <source>
        <dbReference type="EMBL" id="NGP89467.1"/>
    </source>
</evidence>
<dbReference type="PROSITE" id="PS51257">
    <property type="entry name" value="PROKAR_LIPOPROTEIN"/>
    <property type="match status" value="1"/>
</dbReference>
<dbReference type="Proteomes" id="UP000479132">
    <property type="component" value="Unassembled WGS sequence"/>
</dbReference>
<proteinExistence type="predicted"/>
<feature type="signal peptide" evidence="2">
    <location>
        <begin position="1"/>
        <end position="21"/>
    </location>
</feature>
<organism evidence="4 5">
    <name type="scientific">Fodinibius halophilus</name>
    <dbReference type="NCBI Taxonomy" id="1736908"/>
    <lineage>
        <taxon>Bacteria</taxon>
        <taxon>Pseudomonadati</taxon>
        <taxon>Balneolota</taxon>
        <taxon>Balneolia</taxon>
        <taxon>Balneolales</taxon>
        <taxon>Balneolaceae</taxon>
        <taxon>Fodinibius</taxon>
    </lineage>
</organism>
<feature type="chain" id="PRO_5026696334" evidence="2">
    <location>
        <begin position="22"/>
        <end position="274"/>
    </location>
</feature>
<dbReference type="InterPro" id="IPR013784">
    <property type="entry name" value="Carb-bd-like_fold"/>
</dbReference>